<dbReference type="PROSITE" id="PS51257">
    <property type="entry name" value="PROKAR_LIPOPROTEIN"/>
    <property type="match status" value="1"/>
</dbReference>
<evidence type="ECO:0000256" key="4">
    <source>
        <dbReference type="ARBA" id="ARBA00022553"/>
    </source>
</evidence>
<evidence type="ECO:0000256" key="5">
    <source>
        <dbReference type="ARBA" id="ARBA00022679"/>
    </source>
</evidence>
<reference evidence="12 13" key="1">
    <citation type="submission" date="2018-10" db="EMBL/GenBank/DDBJ databases">
        <title>Genome Sequence of Cohnella sp.</title>
        <authorList>
            <person name="Srinivasan S."/>
            <person name="Kim M.K."/>
        </authorList>
    </citation>
    <scope>NUCLEOTIDE SEQUENCE [LARGE SCALE GENOMIC DNA]</scope>
    <source>
        <strain evidence="12 13">18JY8-7</strain>
    </source>
</reference>
<feature type="transmembrane region" description="Helical" evidence="10">
    <location>
        <begin position="7"/>
        <end position="29"/>
    </location>
</feature>
<keyword evidence="4" id="KW-0597">Phosphoprotein</keyword>
<feature type="domain" description="Histidine kinase" evidence="11">
    <location>
        <begin position="122"/>
        <end position="337"/>
    </location>
</feature>
<name>A0A3G3K446_9BACL</name>
<evidence type="ECO:0000256" key="10">
    <source>
        <dbReference type="SAM" id="Phobius"/>
    </source>
</evidence>
<comment type="subcellular location">
    <subcellularLocation>
        <location evidence="2">Cell membrane</location>
        <topology evidence="2">Multi-pass membrane protein</topology>
    </subcellularLocation>
</comment>
<dbReference type="CDD" id="cd00082">
    <property type="entry name" value="HisKA"/>
    <property type="match status" value="1"/>
</dbReference>
<evidence type="ECO:0000256" key="7">
    <source>
        <dbReference type="ARBA" id="ARBA00022777"/>
    </source>
</evidence>
<keyword evidence="8" id="KW-0067">ATP-binding</keyword>
<dbReference type="PRINTS" id="PR00344">
    <property type="entry name" value="BCTRLSENSOR"/>
</dbReference>
<dbReference type="PROSITE" id="PS50109">
    <property type="entry name" value="HIS_KIN"/>
    <property type="match status" value="1"/>
</dbReference>
<evidence type="ECO:0000256" key="9">
    <source>
        <dbReference type="ARBA" id="ARBA00023012"/>
    </source>
</evidence>
<evidence type="ECO:0000256" key="3">
    <source>
        <dbReference type="ARBA" id="ARBA00012438"/>
    </source>
</evidence>
<dbReference type="SUPFAM" id="SSF47384">
    <property type="entry name" value="Homodimeric domain of signal transducing histidine kinase"/>
    <property type="match status" value="1"/>
</dbReference>
<dbReference type="PANTHER" id="PTHR43047">
    <property type="entry name" value="TWO-COMPONENT HISTIDINE PROTEIN KINASE"/>
    <property type="match status" value="1"/>
</dbReference>
<dbReference type="GO" id="GO:0005886">
    <property type="term" value="C:plasma membrane"/>
    <property type="evidence" value="ECO:0007669"/>
    <property type="project" value="UniProtKB-SubCell"/>
</dbReference>
<organism evidence="12 13">
    <name type="scientific">Cohnella candidum</name>
    <dbReference type="NCBI Taxonomy" id="2674991"/>
    <lineage>
        <taxon>Bacteria</taxon>
        <taxon>Bacillati</taxon>
        <taxon>Bacillota</taxon>
        <taxon>Bacilli</taxon>
        <taxon>Bacillales</taxon>
        <taxon>Paenibacillaceae</taxon>
        <taxon>Cohnella</taxon>
    </lineage>
</organism>
<keyword evidence="6" id="KW-0547">Nucleotide-binding</keyword>
<protein>
    <recommendedName>
        <fullName evidence="3">histidine kinase</fullName>
        <ecNumber evidence="3">2.7.13.3</ecNumber>
    </recommendedName>
</protein>
<dbReference type="SUPFAM" id="SSF55874">
    <property type="entry name" value="ATPase domain of HSP90 chaperone/DNA topoisomerase II/histidine kinase"/>
    <property type="match status" value="1"/>
</dbReference>
<dbReference type="EMBL" id="CP033433">
    <property type="protein sequence ID" value="AYQ74529.1"/>
    <property type="molecule type" value="Genomic_DNA"/>
</dbReference>
<dbReference type="InterPro" id="IPR003594">
    <property type="entry name" value="HATPase_dom"/>
</dbReference>
<proteinExistence type="predicted"/>
<dbReference type="Proteomes" id="UP000269097">
    <property type="component" value="Chromosome"/>
</dbReference>
<dbReference type="InterPro" id="IPR005467">
    <property type="entry name" value="His_kinase_dom"/>
</dbReference>
<gene>
    <name evidence="12" type="ORF">EAV92_19325</name>
</gene>
<dbReference type="Gene3D" id="3.30.565.10">
    <property type="entry name" value="Histidine kinase-like ATPase, C-terminal domain"/>
    <property type="match status" value="1"/>
</dbReference>
<dbReference type="RefSeq" id="WP_123042609.1">
    <property type="nucleotide sequence ID" value="NZ_CP033433.1"/>
</dbReference>
<dbReference type="Gene3D" id="1.10.287.130">
    <property type="match status" value="1"/>
</dbReference>
<dbReference type="KEGG" id="coh:EAV92_19325"/>
<dbReference type="PANTHER" id="PTHR43047:SF72">
    <property type="entry name" value="OSMOSENSING HISTIDINE PROTEIN KINASE SLN1"/>
    <property type="match status" value="1"/>
</dbReference>
<sequence>MTFRTKLILWIGGLASCAYLIALRIGRLWGGSSENGYTGALFWMTALFGLAFIWTMAWWAGQRLAARIRSLLGQAAAGFQPGGFQAIRIGGKDEVAELAALMNRLVVERIAGDEARSRLVSDSAHELRTPVAILRGHLETMLKGAAELKRENLVSLLDETKRMSRLISELQQVSLAEAGKLKLDRSWTPISHMIQEVADIFAVEAEDKRIKLTCRLEEDDEVYCDASRMKQVMINLIGNAIRYTPEQGSVDVIQTIQLNGQIRVEVSDTGPGIAPEKLPYIFHRFYRVDDARNRSDGGTGLGLAIAKQFVEAHGGTLEVSSTQGEGTRFILQLPIFPDH</sequence>
<dbReference type="Pfam" id="PF02518">
    <property type="entry name" value="HATPase_c"/>
    <property type="match status" value="1"/>
</dbReference>
<keyword evidence="10" id="KW-0472">Membrane</keyword>
<evidence type="ECO:0000256" key="6">
    <source>
        <dbReference type="ARBA" id="ARBA00022741"/>
    </source>
</evidence>
<dbReference type="GO" id="GO:0005524">
    <property type="term" value="F:ATP binding"/>
    <property type="evidence" value="ECO:0007669"/>
    <property type="project" value="UniProtKB-KW"/>
</dbReference>
<keyword evidence="5" id="KW-0808">Transferase</keyword>
<feature type="transmembrane region" description="Helical" evidence="10">
    <location>
        <begin position="41"/>
        <end position="61"/>
    </location>
</feature>
<dbReference type="EC" id="2.7.13.3" evidence="3"/>
<comment type="catalytic activity">
    <reaction evidence="1">
        <text>ATP + protein L-histidine = ADP + protein N-phospho-L-histidine.</text>
        <dbReference type="EC" id="2.7.13.3"/>
    </reaction>
</comment>
<dbReference type="SMART" id="SM00388">
    <property type="entry name" value="HisKA"/>
    <property type="match status" value="1"/>
</dbReference>
<evidence type="ECO:0000313" key="12">
    <source>
        <dbReference type="EMBL" id="AYQ74529.1"/>
    </source>
</evidence>
<evidence type="ECO:0000313" key="13">
    <source>
        <dbReference type="Proteomes" id="UP000269097"/>
    </source>
</evidence>
<dbReference type="Pfam" id="PF00512">
    <property type="entry name" value="HisKA"/>
    <property type="match status" value="1"/>
</dbReference>
<dbReference type="InterPro" id="IPR036890">
    <property type="entry name" value="HATPase_C_sf"/>
</dbReference>
<dbReference type="InterPro" id="IPR036097">
    <property type="entry name" value="HisK_dim/P_sf"/>
</dbReference>
<dbReference type="GO" id="GO:0009927">
    <property type="term" value="F:histidine phosphotransfer kinase activity"/>
    <property type="evidence" value="ECO:0007669"/>
    <property type="project" value="TreeGrafter"/>
</dbReference>
<evidence type="ECO:0000256" key="1">
    <source>
        <dbReference type="ARBA" id="ARBA00000085"/>
    </source>
</evidence>
<accession>A0A3G3K446</accession>
<dbReference type="GO" id="GO:0000155">
    <property type="term" value="F:phosphorelay sensor kinase activity"/>
    <property type="evidence" value="ECO:0007669"/>
    <property type="project" value="InterPro"/>
</dbReference>
<dbReference type="AlphaFoldDB" id="A0A3G3K446"/>
<keyword evidence="7 12" id="KW-0418">Kinase</keyword>
<evidence type="ECO:0000256" key="8">
    <source>
        <dbReference type="ARBA" id="ARBA00022840"/>
    </source>
</evidence>
<dbReference type="FunFam" id="3.30.565.10:FF:000006">
    <property type="entry name" value="Sensor histidine kinase WalK"/>
    <property type="match status" value="1"/>
</dbReference>
<dbReference type="InterPro" id="IPR003661">
    <property type="entry name" value="HisK_dim/P_dom"/>
</dbReference>
<keyword evidence="10" id="KW-1133">Transmembrane helix</keyword>
<keyword evidence="10" id="KW-0812">Transmembrane</keyword>
<dbReference type="InterPro" id="IPR004358">
    <property type="entry name" value="Sig_transdc_His_kin-like_C"/>
</dbReference>
<keyword evidence="9" id="KW-0902">Two-component regulatory system</keyword>
<keyword evidence="13" id="KW-1185">Reference proteome</keyword>
<evidence type="ECO:0000256" key="2">
    <source>
        <dbReference type="ARBA" id="ARBA00004651"/>
    </source>
</evidence>
<dbReference type="SMART" id="SM00387">
    <property type="entry name" value="HATPase_c"/>
    <property type="match status" value="1"/>
</dbReference>
<evidence type="ECO:0000259" key="11">
    <source>
        <dbReference type="PROSITE" id="PS50109"/>
    </source>
</evidence>
<dbReference type="CDD" id="cd16922">
    <property type="entry name" value="HATPase_EvgS-ArcB-TorS-like"/>
    <property type="match status" value="1"/>
</dbReference>